<dbReference type="AlphaFoldDB" id="A0A1Q9GTZ4"/>
<dbReference type="InterPro" id="IPR010987">
    <property type="entry name" value="Glutathione-S-Trfase_C-like"/>
</dbReference>
<dbReference type="SUPFAM" id="SSF52833">
    <property type="entry name" value="Thioredoxin-like"/>
    <property type="match status" value="1"/>
</dbReference>
<dbReference type="STRING" id="1903952.BIT28_28535"/>
<dbReference type="FunFam" id="3.40.30.10:FF:000039">
    <property type="entry name" value="Glutathione S-transferase domain"/>
    <property type="match status" value="1"/>
</dbReference>
<evidence type="ECO:0000313" key="6">
    <source>
        <dbReference type="EMBL" id="OLQ78563.1"/>
    </source>
</evidence>
<dbReference type="Pfam" id="PF02798">
    <property type="entry name" value="GST_N"/>
    <property type="match status" value="1"/>
</dbReference>
<evidence type="ECO:0000256" key="3">
    <source>
        <dbReference type="RuleBase" id="RU003494"/>
    </source>
</evidence>
<dbReference type="PROSITE" id="PS50405">
    <property type="entry name" value="GST_CTER"/>
    <property type="match status" value="1"/>
</dbReference>
<reference evidence="6 7" key="1">
    <citation type="submission" date="2016-09" db="EMBL/GenBank/DDBJ databases">
        <title>Photobacterium proteolyticum sp. nov. a protease producing bacterium isolated from ocean sediments of Laizhou Bay.</title>
        <authorList>
            <person name="Li Y."/>
        </authorList>
    </citation>
    <scope>NUCLEOTIDE SEQUENCE [LARGE SCALE GENOMIC DNA]</scope>
    <source>
        <strain evidence="6 7">13-12</strain>
    </source>
</reference>
<proteinExistence type="inferred from homology"/>
<dbReference type="OrthoDB" id="9810080at2"/>
<name>A0A1Q9GTZ4_9GAMM</name>
<dbReference type="PROSITE" id="PS50404">
    <property type="entry name" value="GST_NTER"/>
    <property type="match status" value="1"/>
</dbReference>
<dbReference type="Pfam" id="PF00043">
    <property type="entry name" value="GST_C"/>
    <property type="match status" value="1"/>
</dbReference>
<organism evidence="6 7">
    <name type="scientific">Photobacterium proteolyticum</name>
    <dbReference type="NCBI Taxonomy" id="1903952"/>
    <lineage>
        <taxon>Bacteria</taxon>
        <taxon>Pseudomonadati</taxon>
        <taxon>Pseudomonadota</taxon>
        <taxon>Gammaproteobacteria</taxon>
        <taxon>Vibrionales</taxon>
        <taxon>Vibrionaceae</taxon>
        <taxon>Photobacterium</taxon>
    </lineage>
</organism>
<gene>
    <name evidence="6" type="ORF">BIT28_28535</name>
</gene>
<evidence type="ECO:0000256" key="2">
    <source>
        <dbReference type="ARBA" id="ARBA00022679"/>
    </source>
</evidence>
<dbReference type="InterPro" id="IPR036282">
    <property type="entry name" value="Glutathione-S-Trfase_C_sf"/>
</dbReference>
<dbReference type="CDD" id="cd03046">
    <property type="entry name" value="GST_N_GTT1_like"/>
    <property type="match status" value="1"/>
</dbReference>
<sequence>MITLYGYPRTRSLRVSWLLEELGLEWQYHLIDFAKGEHKSADYLAICPQGKVPALKDDETTLTESAAICLYLAEKYGKHWLPKPATPQAAKQLEWVSFIITELEQPLWSMGKHRFALPKQIRLPEMISVAKWEFKKAAQTAEKWLPDTEFLAGQFPSVADILLTHTLNWAVKFDQKLPPRLETYRQHMSRRPALLRALNQEQQALADNTQR</sequence>
<accession>A0A1Q9GTZ4</accession>
<dbReference type="Proteomes" id="UP000186905">
    <property type="component" value="Unassembled WGS sequence"/>
</dbReference>
<protein>
    <submittedName>
        <fullName evidence="6">Glutathione S-transferase</fullName>
    </submittedName>
</protein>
<dbReference type="PANTHER" id="PTHR44051:SF8">
    <property type="entry name" value="GLUTATHIONE S-TRANSFERASE GSTA"/>
    <property type="match status" value="1"/>
</dbReference>
<dbReference type="EMBL" id="MJIL01000055">
    <property type="protein sequence ID" value="OLQ78563.1"/>
    <property type="molecule type" value="Genomic_DNA"/>
</dbReference>
<keyword evidence="7" id="KW-1185">Reference proteome</keyword>
<dbReference type="InterPro" id="IPR004046">
    <property type="entry name" value="GST_C"/>
</dbReference>
<dbReference type="RefSeq" id="WP_075763158.1">
    <property type="nucleotide sequence ID" value="NZ_MJIL01000055.1"/>
</dbReference>
<evidence type="ECO:0000259" key="4">
    <source>
        <dbReference type="PROSITE" id="PS50404"/>
    </source>
</evidence>
<dbReference type="SFLD" id="SFLDS00019">
    <property type="entry name" value="Glutathione_Transferase_(cytos"/>
    <property type="match status" value="1"/>
</dbReference>
<dbReference type="InterPro" id="IPR004045">
    <property type="entry name" value="Glutathione_S-Trfase_N"/>
</dbReference>
<dbReference type="SFLD" id="SFLDG00358">
    <property type="entry name" value="Main_(cytGST)"/>
    <property type="match status" value="1"/>
</dbReference>
<dbReference type="Gene3D" id="1.20.1050.10">
    <property type="match status" value="1"/>
</dbReference>
<dbReference type="PANTHER" id="PTHR44051">
    <property type="entry name" value="GLUTATHIONE S-TRANSFERASE-RELATED"/>
    <property type="match status" value="1"/>
</dbReference>
<comment type="similarity">
    <text evidence="1 3">Belongs to the GST superfamily.</text>
</comment>
<dbReference type="InterPro" id="IPR040079">
    <property type="entry name" value="Glutathione_S-Trfase"/>
</dbReference>
<dbReference type="SUPFAM" id="SSF47616">
    <property type="entry name" value="GST C-terminal domain-like"/>
    <property type="match status" value="1"/>
</dbReference>
<dbReference type="Gene3D" id="3.40.30.10">
    <property type="entry name" value="Glutaredoxin"/>
    <property type="match status" value="1"/>
</dbReference>
<evidence type="ECO:0000313" key="7">
    <source>
        <dbReference type="Proteomes" id="UP000186905"/>
    </source>
</evidence>
<comment type="caution">
    <text evidence="6">The sequence shown here is derived from an EMBL/GenBank/DDBJ whole genome shotgun (WGS) entry which is preliminary data.</text>
</comment>
<dbReference type="InterPro" id="IPR036249">
    <property type="entry name" value="Thioredoxin-like_sf"/>
</dbReference>
<keyword evidence="2 6" id="KW-0808">Transferase</keyword>
<feature type="domain" description="GST N-terminal" evidence="4">
    <location>
        <begin position="1"/>
        <end position="80"/>
    </location>
</feature>
<evidence type="ECO:0000259" key="5">
    <source>
        <dbReference type="PROSITE" id="PS50405"/>
    </source>
</evidence>
<evidence type="ECO:0000256" key="1">
    <source>
        <dbReference type="ARBA" id="ARBA00007409"/>
    </source>
</evidence>
<dbReference type="GO" id="GO:0016740">
    <property type="term" value="F:transferase activity"/>
    <property type="evidence" value="ECO:0007669"/>
    <property type="project" value="UniProtKB-KW"/>
</dbReference>
<feature type="domain" description="GST C-terminal" evidence="5">
    <location>
        <begin position="85"/>
        <end position="211"/>
    </location>
</feature>
<dbReference type="SFLD" id="SFLDG01150">
    <property type="entry name" value="Main.1:_Beta-like"/>
    <property type="match status" value="1"/>
</dbReference>